<evidence type="ECO:0000256" key="5">
    <source>
        <dbReference type="ARBA" id="ARBA00023136"/>
    </source>
</evidence>
<feature type="transmembrane region" description="Helical" evidence="6">
    <location>
        <begin position="161"/>
        <end position="182"/>
    </location>
</feature>
<dbReference type="PANTHER" id="PTHR11206">
    <property type="entry name" value="MULTIDRUG RESISTANCE PROTEIN"/>
    <property type="match status" value="1"/>
</dbReference>
<protein>
    <recommendedName>
        <fullName evidence="6">Protein DETOXIFICATION</fullName>
    </recommendedName>
    <alternativeName>
        <fullName evidence="6">Multidrug and toxic compound extrusion protein</fullName>
    </alternativeName>
</protein>
<dbReference type="OrthoDB" id="2126698at2759"/>
<comment type="subcellular location">
    <subcellularLocation>
        <location evidence="1">Membrane</location>
        <topology evidence="1">Multi-pass membrane protein</topology>
    </subcellularLocation>
</comment>
<evidence type="ECO:0000256" key="3">
    <source>
        <dbReference type="ARBA" id="ARBA00022692"/>
    </source>
</evidence>
<feature type="region of interest" description="Disordered" evidence="7">
    <location>
        <begin position="435"/>
        <end position="481"/>
    </location>
</feature>
<dbReference type="GO" id="GO:0042910">
    <property type="term" value="F:xenobiotic transmembrane transporter activity"/>
    <property type="evidence" value="ECO:0007669"/>
    <property type="project" value="InterPro"/>
</dbReference>
<name>A0A9W6BMU9_9CHLO</name>
<dbReference type="EMBL" id="BRXU01000011">
    <property type="protein sequence ID" value="GLC54994.1"/>
    <property type="molecule type" value="Genomic_DNA"/>
</dbReference>
<dbReference type="GO" id="GO:1990961">
    <property type="term" value="P:xenobiotic detoxification by transmembrane export across the plasma membrane"/>
    <property type="evidence" value="ECO:0007669"/>
    <property type="project" value="InterPro"/>
</dbReference>
<feature type="transmembrane region" description="Helical" evidence="6">
    <location>
        <begin position="331"/>
        <end position="353"/>
    </location>
</feature>
<evidence type="ECO:0000256" key="1">
    <source>
        <dbReference type="ARBA" id="ARBA00004141"/>
    </source>
</evidence>
<evidence type="ECO:0000256" key="6">
    <source>
        <dbReference type="RuleBase" id="RU004914"/>
    </source>
</evidence>
<feature type="compositionally biased region" description="Gly residues" evidence="7">
    <location>
        <begin position="435"/>
        <end position="468"/>
    </location>
</feature>
<evidence type="ECO:0000313" key="9">
    <source>
        <dbReference type="Proteomes" id="UP001165080"/>
    </source>
</evidence>
<keyword evidence="9" id="KW-1185">Reference proteome</keyword>
<evidence type="ECO:0000256" key="2">
    <source>
        <dbReference type="ARBA" id="ARBA00010199"/>
    </source>
</evidence>
<feature type="transmembrane region" description="Helical" evidence="6">
    <location>
        <begin position="128"/>
        <end position="149"/>
    </location>
</feature>
<comment type="caution">
    <text evidence="6">Lacks conserved residue(s) required for the propagation of feature annotation.</text>
</comment>
<organism evidence="8 9">
    <name type="scientific">Pleodorina starrii</name>
    <dbReference type="NCBI Taxonomy" id="330485"/>
    <lineage>
        <taxon>Eukaryota</taxon>
        <taxon>Viridiplantae</taxon>
        <taxon>Chlorophyta</taxon>
        <taxon>core chlorophytes</taxon>
        <taxon>Chlorophyceae</taxon>
        <taxon>CS clade</taxon>
        <taxon>Chlamydomonadales</taxon>
        <taxon>Volvocaceae</taxon>
        <taxon>Pleodorina</taxon>
    </lineage>
</organism>
<keyword evidence="4 6" id="KW-1133">Transmembrane helix</keyword>
<keyword evidence="5 6" id="KW-0472">Membrane</keyword>
<keyword evidence="3 6" id="KW-0812">Transmembrane</keyword>
<proteinExistence type="inferred from homology"/>
<dbReference type="CDD" id="cd13132">
    <property type="entry name" value="MATE_eukaryotic"/>
    <property type="match status" value="1"/>
</dbReference>
<dbReference type="InterPro" id="IPR002528">
    <property type="entry name" value="MATE_fam"/>
</dbReference>
<dbReference type="GO" id="GO:0016020">
    <property type="term" value="C:membrane"/>
    <property type="evidence" value="ECO:0007669"/>
    <property type="project" value="UniProtKB-SubCell"/>
</dbReference>
<dbReference type="InterPro" id="IPR045069">
    <property type="entry name" value="MATE_euk"/>
</dbReference>
<evidence type="ECO:0000256" key="4">
    <source>
        <dbReference type="ARBA" id="ARBA00022989"/>
    </source>
</evidence>
<dbReference type="AlphaFoldDB" id="A0A9W6BMU9"/>
<feature type="transmembrane region" description="Helical" evidence="6">
    <location>
        <begin position="14"/>
        <end position="34"/>
    </location>
</feature>
<feature type="transmembrane region" description="Helical" evidence="6">
    <location>
        <begin position="289"/>
        <end position="311"/>
    </location>
</feature>
<dbReference type="Pfam" id="PF01554">
    <property type="entry name" value="MatE"/>
    <property type="match status" value="2"/>
</dbReference>
<reference evidence="8 9" key="1">
    <citation type="journal article" date="2023" name="Commun. Biol.">
        <title>Reorganization of the ancestral sex-determining regions during the evolution of trioecy in Pleodorina starrii.</title>
        <authorList>
            <person name="Takahashi K."/>
            <person name="Suzuki S."/>
            <person name="Kawai-Toyooka H."/>
            <person name="Yamamoto K."/>
            <person name="Hamaji T."/>
            <person name="Ootsuki R."/>
            <person name="Yamaguchi H."/>
            <person name="Kawachi M."/>
            <person name="Higashiyama T."/>
            <person name="Nozaki H."/>
        </authorList>
    </citation>
    <scope>NUCLEOTIDE SEQUENCE [LARGE SCALE GENOMIC DNA]</scope>
    <source>
        <strain evidence="8 9">NIES-4479</strain>
    </source>
</reference>
<dbReference type="NCBIfam" id="TIGR00797">
    <property type="entry name" value="matE"/>
    <property type="match status" value="1"/>
</dbReference>
<dbReference type="Proteomes" id="UP001165080">
    <property type="component" value="Unassembled WGS sequence"/>
</dbReference>
<evidence type="ECO:0000256" key="7">
    <source>
        <dbReference type="SAM" id="MobiDB-lite"/>
    </source>
</evidence>
<feature type="transmembrane region" description="Helical" evidence="6">
    <location>
        <begin position="360"/>
        <end position="383"/>
    </location>
</feature>
<sequence>MIDTSFVGHLNNPVLLSSVVLAGSLAWTTGYYIAAGLASASETLSGQAAGARNGLALGLTLQRSLLVCAAAAVPISALWWHGEPILRSLGQAPEIAAGAARYLQLSLPALYSNMVFRCIDKHLLAQGVVTPGVAITAASTAMTPVYCWFFINHLGLQLDGAAYAFCCSQATAAALSTAYLAWRARTTAGQPDAVPLAPSPAALDPAGWRPYLDLALPATLMGCMEGWAVEVLIFLSGTLPQPEVAVGVTGLCLQLSTLVWLSASSVSSATSTRIANALGKGDPGGAQRLAYTSLGLVLASQTLIGLAAYGMQDQFVGLMTSREEVLALTRQVMPVLTLCFVFDGQNVVLSSVLRGAGRQWLGAGCNLVGWWGVGVPLAAYLGLPGGMGLGLGVQGIWAGFTAASGLQACVQWAVVARLDWEAEVRRAAEMVRGSCGGGEGGGAEEPVGGSGDGGVGDGGDLGRQGAGADGRDGVRGGAVGE</sequence>
<evidence type="ECO:0000313" key="8">
    <source>
        <dbReference type="EMBL" id="GLC54994.1"/>
    </source>
</evidence>
<accession>A0A9W6BMU9</accession>
<comment type="caution">
    <text evidence="8">The sequence shown here is derived from an EMBL/GenBank/DDBJ whole genome shotgun (WGS) entry which is preliminary data.</text>
</comment>
<dbReference type="GO" id="GO:0015297">
    <property type="term" value="F:antiporter activity"/>
    <property type="evidence" value="ECO:0007669"/>
    <property type="project" value="InterPro"/>
</dbReference>
<comment type="similarity">
    <text evidence="2 6">Belongs to the multi antimicrobial extrusion (MATE) (TC 2.A.66.1) family.</text>
</comment>
<gene>
    <name evidence="8" type="primary">PLESTB001528</name>
    <name evidence="8" type="ORF">PLESTB_000929000</name>
</gene>